<dbReference type="PANTHER" id="PTHR13832">
    <property type="entry name" value="PROTEIN PHOSPHATASE 2C"/>
    <property type="match status" value="1"/>
</dbReference>
<name>A0A4D5XET5_9VIRU</name>
<reference evidence="2" key="1">
    <citation type="journal article" date="2019" name="MBio">
        <title>Virus Genomes from Deep Sea Sediments Expand the Ocean Megavirome and Support Independent Origins of Viral Gigantism.</title>
        <authorList>
            <person name="Backstrom D."/>
            <person name="Yutin N."/>
            <person name="Jorgensen S.L."/>
            <person name="Dharamshi J."/>
            <person name="Homa F."/>
            <person name="Zaremba-Niedwiedzka K."/>
            <person name="Spang A."/>
            <person name="Wolf Y.I."/>
            <person name="Koonin E.V."/>
            <person name="Ettema T.J."/>
        </authorList>
    </citation>
    <scope>NUCLEOTIDE SEQUENCE</scope>
</reference>
<dbReference type="PROSITE" id="PS51746">
    <property type="entry name" value="PPM_2"/>
    <property type="match status" value="1"/>
</dbReference>
<evidence type="ECO:0000259" key="1">
    <source>
        <dbReference type="PROSITE" id="PS51746"/>
    </source>
</evidence>
<accession>A0A4D5XET5</accession>
<gene>
    <name evidence="2" type="ORF">LCMiAC02_03520</name>
</gene>
<proteinExistence type="predicted"/>
<dbReference type="InterPro" id="IPR001932">
    <property type="entry name" value="PPM-type_phosphatase-like_dom"/>
</dbReference>
<dbReference type="PANTHER" id="PTHR13832:SF827">
    <property type="entry name" value="PROTEIN PHOSPHATASE 1L"/>
    <property type="match status" value="1"/>
</dbReference>
<dbReference type="SMART" id="SM00332">
    <property type="entry name" value="PP2Cc"/>
    <property type="match status" value="1"/>
</dbReference>
<evidence type="ECO:0000313" key="2">
    <source>
        <dbReference type="EMBL" id="QBK89257.1"/>
    </source>
</evidence>
<dbReference type="Gene3D" id="3.60.40.10">
    <property type="entry name" value="PPM-type phosphatase domain"/>
    <property type="match status" value="1"/>
</dbReference>
<dbReference type="InterPro" id="IPR015655">
    <property type="entry name" value="PP2C"/>
</dbReference>
<feature type="domain" description="PPM-type phosphatase" evidence="1">
    <location>
        <begin position="23"/>
        <end position="348"/>
    </location>
</feature>
<dbReference type="Pfam" id="PF00481">
    <property type="entry name" value="PP2C"/>
    <property type="match status" value="1"/>
</dbReference>
<sequence>MGNALTFPILDKETSYGKNNYISFGCSGMQGYRLKNEDSISYIMDKSIGNKKISFFGVFDGHSGSGTSKYCSSHLPECIFNQENEYKKDNKSYDEKNIFNDENIITSFLRCDTDCKTSVTDSSGTTCISILCYPIEEKEQHKIKIICANIGDSRCVAYDYKTDQVIAMSEDHKPNNEIERTRIRKSGSYVEFNRVKGQLALSRAFGDFEYKNKKKLQDVEQAVIALPDIKRYEFCIDGKKIIKSKFPYQFVVLACDGIWDVMDNTEVCDFVKQRLKEQDTGVYYKNRKERLKKQYDDLIKESEGRDCTVEIIEEKKGYDLVAICSELLDYCVIEKNSKDNTSVIIVLLSSKNI</sequence>
<dbReference type="GO" id="GO:0004722">
    <property type="term" value="F:protein serine/threonine phosphatase activity"/>
    <property type="evidence" value="ECO:0007669"/>
    <property type="project" value="InterPro"/>
</dbReference>
<dbReference type="SUPFAM" id="SSF81606">
    <property type="entry name" value="PP2C-like"/>
    <property type="match status" value="1"/>
</dbReference>
<dbReference type="CDD" id="cd00143">
    <property type="entry name" value="PP2Cc"/>
    <property type="match status" value="1"/>
</dbReference>
<protein>
    <submittedName>
        <fullName evidence="2">Protein phosphatase 2C</fullName>
    </submittedName>
</protein>
<organism evidence="2">
    <name type="scientific">Mimivirus LCMiAC02</name>
    <dbReference type="NCBI Taxonomy" id="2506609"/>
    <lineage>
        <taxon>Viruses</taxon>
        <taxon>Varidnaviria</taxon>
        <taxon>Bamfordvirae</taxon>
        <taxon>Nucleocytoviricota</taxon>
        <taxon>Megaviricetes</taxon>
        <taxon>Imitervirales</taxon>
        <taxon>Mimiviridae</taxon>
        <taxon>Klosneuvirinae</taxon>
    </lineage>
</organism>
<dbReference type="InterPro" id="IPR036457">
    <property type="entry name" value="PPM-type-like_dom_sf"/>
</dbReference>
<dbReference type="EMBL" id="MK500410">
    <property type="protein sequence ID" value="QBK89257.1"/>
    <property type="molecule type" value="Genomic_DNA"/>
</dbReference>